<sequence>MIYFPLFPMALW</sequence>
<dbReference type="EMBL" id="GBRH01225680">
    <property type="protein sequence ID" value="JAD72215.1"/>
    <property type="molecule type" value="Transcribed_RNA"/>
</dbReference>
<organism evidence="1">
    <name type="scientific">Arundo donax</name>
    <name type="common">Giant reed</name>
    <name type="synonym">Donax arundinaceus</name>
    <dbReference type="NCBI Taxonomy" id="35708"/>
    <lineage>
        <taxon>Eukaryota</taxon>
        <taxon>Viridiplantae</taxon>
        <taxon>Streptophyta</taxon>
        <taxon>Embryophyta</taxon>
        <taxon>Tracheophyta</taxon>
        <taxon>Spermatophyta</taxon>
        <taxon>Magnoliopsida</taxon>
        <taxon>Liliopsida</taxon>
        <taxon>Poales</taxon>
        <taxon>Poaceae</taxon>
        <taxon>PACMAD clade</taxon>
        <taxon>Arundinoideae</taxon>
        <taxon>Arundineae</taxon>
        <taxon>Arundo</taxon>
    </lineage>
</organism>
<reference evidence="1" key="1">
    <citation type="submission" date="2014-09" db="EMBL/GenBank/DDBJ databases">
        <authorList>
            <person name="Magalhaes I.L.F."/>
            <person name="Oliveira U."/>
            <person name="Santos F.R."/>
            <person name="Vidigal T.H.D.A."/>
            <person name="Brescovit A.D."/>
            <person name="Santos A.J."/>
        </authorList>
    </citation>
    <scope>NUCLEOTIDE SEQUENCE</scope>
    <source>
        <tissue evidence="1">Shoot tissue taken approximately 20 cm above the soil surface</tissue>
    </source>
</reference>
<accession>A0A0A9CFQ9</accession>
<protein>
    <submittedName>
        <fullName evidence="1">Uncharacterized protein</fullName>
    </submittedName>
</protein>
<reference evidence="1" key="2">
    <citation type="journal article" date="2015" name="Data Brief">
        <title>Shoot transcriptome of the giant reed, Arundo donax.</title>
        <authorList>
            <person name="Barrero R.A."/>
            <person name="Guerrero F.D."/>
            <person name="Moolhuijzen P."/>
            <person name="Goolsby J.A."/>
            <person name="Tidwell J."/>
            <person name="Bellgard S.E."/>
            <person name="Bellgard M.I."/>
        </authorList>
    </citation>
    <scope>NUCLEOTIDE SEQUENCE</scope>
    <source>
        <tissue evidence="1">Shoot tissue taken approximately 20 cm above the soil surface</tissue>
    </source>
</reference>
<proteinExistence type="predicted"/>
<name>A0A0A9CFQ9_ARUDO</name>
<evidence type="ECO:0000313" key="1">
    <source>
        <dbReference type="EMBL" id="JAD72215.1"/>
    </source>
</evidence>